<dbReference type="Pfam" id="PF00565">
    <property type="entry name" value="SNase"/>
    <property type="match status" value="1"/>
</dbReference>
<organism evidence="6 7">
    <name type="scientific">Cocleimonas flava</name>
    <dbReference type="NCBI Taxonomy" id="634765"/>
    <lineage>
        <taxon>Bacteria</taxon>
        <taxon>Pseudomonadati</taxon>
        <taxon>Pseudomonadota</taxon>
        <taxon>Gammaproteobacteria</taxon>
        <taxon>Thiotrichales</taxon>
        <taxon>Thiotrichaceae</taxon>
        <taxon>Cocleimonas</taxon>
    </lineage>
</organism>
<dbReference type="PANTHER" id="PTHR12302:SF3">
    <property type="entry name" value="SERINE_THREONINE-PROTEIN KINASE 31"/>
    <property type="match status" value="1"/>
</dbReference>
<feature type="signal peptide" evidence="4">
    <location>
        <begin position="1"/>
        <end position="21"/>
    </location>
</feature>
<dbReference type="AlphaFoldDB" id="A0A4R1EPP9"/>
<evidence type="ECO:0000313" key="6">
    <source>
        <dbReference type="EMBL" id="TCJ83297.1"/>
    </source>
</evidence>
<feature type="chain" id="PRO_5020528671" evidence="4">
    <location>
        <begin position="22"/>
        <end position="275"/>
    </location>
</feature>
<dbReference type="GO" id="GO:0004519">
    <property type="term" value="F:endonuclease activity"/>
    <property type="evidence" value="ECO:0007669"/>
    <property type="project" value="UniProtKB-KW"/>
</dbReference>
<sequence length="275" mass="31432">MSAFFASVIITFIVLAPPTFAAEICPSPKNSQLESATVKWVYDGDTVLLTDKRKIRIIGVNTPETKHHKQKGQAYGAKAKEALREKLKQHNYKVRLLYGKEKKDKYSRVLAHVFLKDGTNISSWLLQQGYAKTLAISPNIAFADCYEKAERSAQLKSLNIWKLKKNQIYSAHSISKKTKGYVRLKGIINNKKRYKNSLSLTLSSSDKKPIKIIIKKKNLVYFKSIDFDKLIGKSIIVSGMLKNQRKRRTIQLNHPSQLQVFAEEQIESMIKWSSK</sequence>
<dbReference type="SUPFAM" id="SSF50199">
    <property type="entry name" value="Staphylococcal nuclease"/>
    <property type="match status" value="1"/>
</dbReference>
<keyword evidence="3" id="KW-0378">Hydrolase</keyword>
<dbReference type="Proteomes" id="UP000294887">
    <property type="component" value="Unassembled WGS sequence"/>
</dbReference>
<accession>A0A4R1EPP9</accession>
<dbReference type="InterPro" id="IPR035437">
    <property type="entry name" value="SNase_OB-fold_sf"/>
</dbReference>
<keyword evidence="7" id="KW-1185">Reference proteome</keyword>
<dbReference type="PANTHER" id="PTHR12302">
    <property type="entry name" value="EBNA2 BINDING PROTEIN P100"/>
    <property type="match status" value="1"/>
</dbReference>
<reference evidence="6 7" key="1">
    <citation type="submission" date="2019-03" db="EMBL/GenBank/DDBJ databases">
        <title>Genomic Encyclopedia of Type Strains, Phase IV (KMG-IV): sequencing the most valuable type-strain genomes for metagenomic binning, comparative biology and taxonomic classification.</title>
        <authorList>
            <person name="Goeker M."/>
        </authorList>
    </citation>
    <scope>NUCLEOTIDE SEQUENCE [LARGE SCALE GENOMIC DNA]</scope>
    <source>
        <strain evidence="6 7">DSM 24830</strain>
    </source>
</reference>
<dbReference type="GO" id="GO:0016787">
    <property type="term" value="F:hydrolase activity"/>
    <property type="evidence" value="ECO:0007669"/>
    <property type="project" value="UniProtKB-KW"/>
</dbReference>
<proteinExistence type="predicted"/>
<dbReference type="InterPro" id="IPR016071">
    <property type="entry name" value="Staphylococal_nuclease_OB-fold"/>
</dbReference>
<evidence type="ECO:0000313" key="7">
    <source>
        <dbReference type="Proteomes" id="UP000294887"/>
    </source>
</evidence>
<evidence type="ECO:0000256" key="1">
    <source>
        <dbReference type="ARBA" id="ARBA00022722"/>
    </source>
</evidence>
<feature type="domain" description="TNase-like" evidence="5">
    <location>
        <begin position="32"/>
        <end position="163"/>
    </location>
</feature>
<keyword evidence="1" id="KW-0540">Nuclease</keyword>
<dbReference type="EMBL" id="SMFQ01000005">
    <property type="protein sequence ID" value="TCJ83297.1"/>
    <property type="molecule type" value="Genomic_DNA"/>
</dbReference>
<keyword evidence="4" id="KW-0732">Signal</keyword>
<protein>
    <submittedName>
        <fullName evidence="6">Endonuclease YncB(Thermonuclease family)</fullName>
    </submittedName>
</protein>
<dbReference type="RefSeq" id="WP_165874769.1">
    <property type="nucleotide sequence ID" value="NZ_BAAAFU010000007.1"/>
</dbReference>
<evidence type="ECO:0000256" key="4">
    <source>
        <dbReference type="SAM" id="SignalP"/>
    </source>
</evidence>
<evidence type="ECO:0000256" key="2">
    <source>
        <dbReference type="ARBA" id="ARBA00022759"/>
    </source>
</evidence>
<gene>
    <name evidence="6" type="ORF">EV695_4037</name>
</gene>
<evidence type="ECO:0000256" key="3">
    <source>
        <dbReference type="ARBA" id="ARBA00022801"/>
    </source>
</evidence>
<evidence type="ECO:0000259" key="5">
    <source>
        <dbReference type="PROSITE" id="PS50830"/>
    </source>
</evidence>
<name>A0A4R1EPP9_9GAMM</name>
<comment type="caution">
    <text evidence="6">The sequence shown here is derived from an EMBL/GenBank/DDBJ whole genome shotgun (WGS) entry which is preliminary data.</text>
</comment>
<keyword evidence="2 6" id="KW-0255">Endonuclease</keyword>
<dbReference type="SMART" id="SM00318">
    <property type="entry name" value="SNc"/>
    <property type="match status" value="1"/>
</dbReference>
<dbReference type="PROSITE" id="PS50830">
    <property type="entry name" value="TNASE_3"/>
    <property type="match status" value="1"/>
</dbReference>
<dbReference type="Gene3D" id="2.40.50.90">
    <property type="match status" value="1"/>
</dbReference>